<proteinExistence type="predicted"/>
<dbReference type="OrthoDB" id="3380004at2"/>
<dbReference type="PANTHER" id="PTHR47691">
    <property type="entry name" value="REGULATOR-RELATED"/>
    <property type="match status" value="1"/>
</dbReference>
<dbReference type="InterPro" id="IPR011990">
    <property type="entry name" value="TPR-like_helical_dom_sf"/>
</dbReference>
<name>A0A4U0SJE7_9ACTN</name>
<reference evidence="1 2" key="1">
    <citation type="submission" date="2019-04" db="EMBL/GenBank/DDBJ databases">
        <title>Streptomyces oryziradicis sp. nov., a novel actinomycete isolated from rhizosphere soil of rice (Oryza sativa L.).</title>
        <authorList>
            <person name="Li C."/>
        </authorList>
    </citation>
    <scope>NUCLEOTIDE SEQUENCE [LARGE SCALE GENOMIC DNA]</scope>
    <source>
        <strain evidence="1 2">NEAU-C40</strain>
    </source>
</reference>
<dbReference type="SUPFAM" id="SSF48452">
    <property type="entry name" value="TPR-like"/>
    <property type="match status" value="2"/>
</dbReference>
<keyword evidence="2" id="KW-1185">Reference proteome</keyword>
<accession>A0A4U0SJE7</accession>
<dbReference type="Pfam" id="PF13424">
    <property type="entry name" value="TPR_12"/>
    <property type="match status" value="1"/>
</dbReference>
<organism evidence="1 2">
    <name type="scientific">Actinacidiphila oryziradicis</name>
    <dbReference type="NCBI Taxonomy" id="2571141"/>
    <lineage>
        <taxon>Bacteria</taxon>
        <taxon>Bacillati</taxon>
        <taxon>Actinomycetota</taxon>
        <taxon>Actinomycetes</taxon>
        <taxon>Kitasatosporales</taxon>
        <taxon>Streptomycetaceae</taxon>
        <taxon>Actinacidiphila</taxon>
    </lineage>
</organism>
<dbReference type="Proteomes" id="UP000305778">
    <property type="component" value="Unassembled WGS sequence"/>
</dbReference>
<dbReference type="EMBL" id="SUMC01000018">
    <property type="protein sequence ID" value="TKA09930.1"/>
    <property type="molecule type" value="Genomic_DNA"/>
</dbReference>
<comment type="caution">
    <text evidence="1">The sequence shown here is derived from an EMBL/GenBank/DDBJ whole genome shotgun (WGS) entry which is preliminary data.</text>
</comment>
<dbReference type="AlphaFoldDB" id="A0A4U0SJE7"/>
<sequence length="344" mass="36370">MRPAGPRGGGIVTDRSEASERLALGESALQSGELTVARAHFEAAEALLADEPLPRRAAAVRGIAVTHLLAGEVRYACVLLETAIEQLEAKGGPRSPETDDALLLLHTASIAPYTDLGAYARAAQAAELALALVPHATDQALVARAHRSVARTLIATGRIAEAEASLATAQELYEQLGPHAELAQVHWMRGYVHAQGGDLARAETELRTARDMLSADGAALYTVQVEVELADVLRRRGLRAEAEELLRSHLDRLSPWHGAVHAGGVHRLLGQIAEEHGDTEGAEEHYVSALALLERAGAAGDLADICRLLGDLFRRTGRVEAALGAYRTGLGHKAAIGTTTLGQA</sequence>
<dbReference type="Pfam" id="PF13432">
    <property type="entry name" value="TPR_16"/>
    <property type="match status" value="2"/>
</dbReference>
<dbReference type="PANTHER" id="PTHR47691:SF3">
    <property type="entry name" value="HTH-TYPE TRANSCRIPTIONAL REGULATOR RV0890C-RELATED"/>
    <property type="match status" value="1"/>
</dbReference>
<dbReference type="Gene3D" id="1.25.40.10">
    <property type="entry name" value="Tetratricopeptide repeat domain"/>
    <property type="match status" value="2"/>
</dbReference>
<gene>
    <name evidence="1" type="ORF">FCI23_19855</name>
</gene>
<protein>
    <submittedName>
        <fullName evidence="1">Tetratricopeptide repeat protein</fullName>
    </submittedName>
</protein>
<evidence type="ECO:0000313" key="2">
    <source>
        <dbReference type="Proteomes" id="UP000305778"/>
    </source>
</evidence>
<evidence type="ECO:0000313" key="1">
    <source>
        <dbReference type="EMBL" id="TKA09930.1"/>
    </source>
</evidence>
<dbReference type="InterPro" id="IPR019734">
    <property type="entry name" value="TPR_rpt"/>
</dbReference>
<dbReference type="SMART" id="SM00028">
    <property type="entry name" value="TPR"/>
    <property type="match status" value="5"/>
</dbReference>